<dbReference type="InterPro" id="IPR006566">
    <property type="entry name" value="FBD"/>
</dbReference>
<dbReference type="InterPro" id="IPR055411">
    <property type="entry name" value="LRR_FXL15/At3g58940/PEG3-like"/>
</dbReference>
<sequence length="506" mass="56205">MAPAPQRESKRRRTYMCSRCGFPKGHVCAAADADCGGPQQLLLTSPEAEKKRKADGAAASQDRPQTDNISALPDDVLRSIISFLPTVQAAQTQALSSRCRSLWRHAPLNLDEGELNLWEDFILGAISTILSAHDGPVWRFSVTKLARVNEFRGDIVATLDAMLRHQTLSSLSELRLHYRPSTTAPDPLPPAALRFSLLRVASFGHCSLPDTDGAIGPGGVVFPNLQELTLLDISNSEATLHAIVSACPAIRSLLLCDNDAFRRVQIRSRTLVSLGLCSRSSQLEEVELVIEDTPNLEKLLMFRSARKLPRVARVISAPKLEVLGCLSNGVSEQVFGMTYIMPQTLMVDSIAMLRTVKILAFRIDETSLTAAIHVLRCFPCLHKLDITLAEGLFIQIVHNGAIHNAATVECLDFHLKEMMLRNYRCKKSYAAFAKFFVMNARVLELLTIRTCVGLNKRWLSSHRKLLCLKNKASANTRIEFSADDYFVDYKHAERTHQLSVADPFDD</sequence>
<dbReference type="PANTHER" id="PTHR32141">
    <property type="match status" value="1"/>
</dbReference>
<dbReference type="Gene3D" id="3.80.10.10">
    <property type="entry name" value="Ribonuclease Inhibitor"/>
    <property type="match status" value="1"/>
</dbReference>
<dbReference type="InterPro" id="IPR036047">
    <property type="entry name" value="F-box-like_dom_sf"/>
</dbReference>
<dbReference type="eggNOG" id="ENOG502SXR2">
    <property type="taxonomic scope" value="Eukaryota"/>
</dbReference>
<organism evidence="3">
    <name type="scientific">Oryza brachyantha</name>
    <name type="common">malo sina</name>
    <dbReference type="NCBI Taxonomy" id="4533"/>
    <lineage>
        <taxon>Eukaryota</taxon>
        <taxon>Viridiplantae</taxon>
        <taxon>Streptophyta</taxon>
        <taxon>Embryophyta</taxon>
        <taxon>Tracheophyta</taxon>
        <taxon>Spermatophyta</taxon>
        <taxon>Magnoliopsida</taxon>
        <taxon>Liliopsida</taxon>
        <taxon>Poales</taxon>
        <taxon>Poaceae</taxon>
        <taxon>BOP clade</taxon>
        <taxon>Oryzoideae</taxon>
        <taxon>Oryzeae</taxon>
        <taxon>Oryzinae</taxon>
        <taxon>Oryza</taxon>
    </lineage>
</organism>
<dbReference type="Proteomes" id="UP000006038">
    <property type="component" value="Chromosome 10"/>
</dbReference>
<dbReference type="EnsemblPlants" id="OB10G14140.1">
    <property type="protein sequence ID" value="OB10G14140.1"/>
    <property type="gene ID" value="OB10G14140"/>
</dbReference>
<dbReference type="PROSITE" id="PS50181">
    <property type="entry name" value="FBOX"/>
    <property type="match status" value="1"/>
</dbReference>
<dbReference type="Pfam" id="PF08387">
    <property type="entry name" value="FBD"/>
    <property type="match status" value="1"/>
</dbReference>
<protein>
    <recommendedName>
        <fullName evidence="2">F-box domain-containing protein</fullName>
    </recommendedName>
</protein>
<evidence type="ECO:0000313" key="3">
    <source>
        <dbReference type="EnsemblPlants" id="OB10G14140.1"/>
    </source>
</evidence>
<keyword evidence="4" id="KW-1185">Reference proteome</keyword>
<proteinExistence type="predicted"/>
<dbReference type="SUPFAM" id="SSF52047">
    <property type="entry name" value="RNI-like"/>
    <property type="match status" value="1"/>
</dbReference>
<evidence type="ECO:0000259" key="2">
    <source>
        <dbReference type="PROSITE" id="PS50181"/>
    </source>
</evidence>
<dbReference type="PANTHER" id="PTHR32141:SF172">
    <property type="entry name" value="OS07G0286300 PROTEIN"/>
    <property type="match status" value="1"/>
</dbReference>
<evidence type="ECO:0000256" key="1">
    <source>
        <dbReference type="SAM" id="MobiDB-lite"/>
    </source>
</evidence>
<evidence type="ECO:0000313" key="4">
    <source>
        <dbReference type="Proteomes" id="UP000006038"/>
    </source>
</evidence>
<dbReference type="InterPro" id="IPR055302">
    <property type="entry name" value="F-box_dom-containing"/>
</dbReference>
<dbReference type="Gramene" id="OB10G14140.1">
    <property type="protein sequence ID" value="OB10G14140.1"/>
    <property type="gene ID" value="OB10G14140"/>
</dbReference>
<name>J3N1L6_ORYBR</name>
<feature type="domain" description="F-box" evidence="2">
    <location>
        <begin position="66"/>
        <end position="121"/>
    </location>
</feature>
<reference evidence="3" key="1">
    <citation type="journal article" date="2013" name="Nat. Commun.">
        <title>Whole-genome sequencing of Oryza brachyantha reveals mechanisms underlying Oryza genome evolution.</title>
        <authorList>
            <person name="Chen J."/>
            <person name="Huang Q."/>
            <person name="Gao D."/>
            <person name="Wang J."/>
            <person name="Lang Y."/>
            <person name="Liu T."/>
            <person name="Li B."/>
            <person name="Bai Z."/>
            <person name="Luis Goicoechea J."/>
            <person name="Liang C."/>
            <person name="Chen C."/>
            <person name="Zhang W."/>
            <person name="Sun S."/>
            <person name="Liao Y."/>
            <person name="Zhang X."/>
            <person name="Yang L."/>
            <person name="Song C."/>
            <person name="Wang M."/>
            <person name="Shi J."/>
            <person name="Liu G."/>
            <person name="Liu J."/>
            <person name="Zhou H."/>
            <person name="Zhou W."/>
            <person name="Yu Q."/>
            <person name="An N."/>
            <person name="Chen Y."/>
            <person name="Cai Q."/>
            <person name="Wang B."/>
            <person name="Liu B."/>
            <person name="Min J."/>
            <person name="Huang Y."/>
            <person name="Wu H."/>
            <person name="Li Z."/>
            <person name="Zhang Y."/>
            <person name="Yin Y."/>
            <person name="Song W."/>
            <person name="Jiang J."/>
            <person name="Jackson S.A."/>
            <person name="Wing R.A."/>
            <person name="Wang J."/>
            <person name="Chen M."/>
        </authorList>
    </citation>
    <scope>NUCLEOTIDE SEQUENCE [LARGE SCALE GENOMIC DNA]</scope>
    <source>
        <strain evidence="3">cv. IRGC 101232</strain>
    </source>
</reference>
<dbReference type="HOGENOM" id="CLU_023151_0_1_1"/>
<feature type="region of interest" description="Disordered" evidence="1">
    <location>
        <begin position="48"/>
        <end position="69"/>
    </location>
</feature>
<dbReference type="OMA" id="HRGPTWR"/>
<reference evidence="3" key="2">
    <citation type="submission" date="2013-04" db="UniProtKB">
        <authorList>
            <consortium name="EnsemblPlants"/>
        </authorList>
    </citation>
    <scope>IDENTIFICATION</scope>
</reference>
<accession>J3N1L6</accession>
<dbReference type="InterPro" id="IPR001810">
    <property type="entry name" value="F-box_dom"/>
</dbReference>
<dbReference type="Pfam" id="PF00646">
    <property type="entry name" value="F-box"/>
    <property type="match status" value="1"/>
</dbReference>
<dbReference type="Pfam" id="PF24758">
    <property type="entry name" value="LRR_At5g56370"/>
    <property type="match status" value="1"/>
</dbReference>
<dbReference type="SUPFAM" id="SSF81383">
    <property type="entry name" value="F-box domain"/>
    <property type="match status" value="1"/>
</dbReference>
<dbReference type="InterPro" id="IPR032675">
    <property type="entry name" value="LRR_dom_sf"/>
</dbReference>
<dbReference type="AlphaFoldDB" id="J3N1L6"/>